<dbReference type="EMBL" id="LR215048">
    <property type="protein sequence ID" value="VEU81010.1"/>
    <property type="molecule type" value="Genomic_DNA"/>
</dbReference>
<dbReference type="Proteomes" id="UP000289841">
    <property type="component" value="Chromosome"/>
</dbReference>
<feature type="domain" description="Fe/B12 periplasmic-binding" evidence="6">
    <location>
        <begin position="65"/>
        <end position="336"/>
    </location>
</feature>
<keyword evidence="8" id="KW-1185">Reference proteome</keyword>
<name>A0A449BFC2_HAPAX</name>
<organism evidence="7 8">
    <name type="scientific">Haploplasma axanthum</name>
    <name type="common">Acholeplasma axanthum</name>
    <dbReference type="NCBI Taxonomy" id="29552"/>
    <lineage>
        <taxon>Bacteria</taxon>
        <taxon>Bacillati</taxon>
        <taxon>Mycoplasmatota</taxon>
        <taxon>Mollicutes</taxon>
        <taxon>Acholeplasmatales</taxon>
        <taxon>Acholeplasmataceae</taxon>
        <taxon>Haploplasma</taxon>
    </lineage>
</organism>
<comment type="subcellular location">
    <subcellularLocation>
        <location evidence="1">Cell envelope</location>
    </subcellularLocation>
</comment>
<evidence type="ECO:0000313" key="8">
    <source>
        <dbReference type="Proteomes" id="UP000289841"/>
    </source>
</evidence>
<dbReference type="GO" id="GO:1901678">
    <property type="term" value="P:iron coordination entity transport"/>
    <property type="evidence" value="ECO:0007669"/>
    <property type="project" value="UniProtKB-ARBA"/>
</dbReference>
<dbReference type="PROSITE" id="PS50983">
    <property type="entry name" value="FE_B12_PBP"/>
    <property type="match status" value="1"/>
</dbReference>
<evidence type="ECO:0000256" key="4">
    <source>
        <dbReference type="ARBA" id="ARBA00022729"/>
    </source>
</evidence>
<protein>
    <submittedName>
        <fullName evidence="7">Uncharacterized ABC transporter solute-binding protein yclQ</fullName>
    </submittedName>
</protein>
<evidence type="ECO:0000313" key="7">
    <source>
        <dbReference type="EMBL" id="VEU81010.1"/>
    </source>
</evidence>
<dbReference type="PANTHER" id="PTHR30532:SF28">
    <property type="entry name" value="PETROBACTIN-BINDING PROTEIN YCLQ"/>
    <property type="match status" value="1"/>
</dbReference>
<evidence type="ECO:0000259" key="6">
    <source>
        <dbReference type="PROSITE" id="PS50983"/>
    </source>
</evidence>
<evidence type="ECO:0000256" key="2">
    <source>
        <dbReference type="ARBA" id="ARBA00008814"/>
    </source>
</evidence>
<dbReference type="Gene3D" id="3.40.50.1980">
    <property type="entry name" value="Nitrogenase molybdenum iron protein domain"/>
    <property type="match status" value="2"/>
</dbReference>
<dbReference type="InterPro" id="IPR051313">
    <property type="entry name" value="Bact_iron-sidero_bind"/>
</dbReference>
<accession>A0A449BFC2</accession>
<feature type="signal peptide" evidence="5">
    <location>
        <begin position="1"/>
        <end position="19"/>
    </location>
</feature>
<proteinExistence type="inferred from homology"/>
<feature type="chain" id="PRO_5019464983" evidence="5">
    <location>
        <begin position="20"/>
        <end position="336"/>
    </location>
</feature>
<evidence type="ECO:0000256" key="3">
    <source>
        <dbReference type="ARBA" id="ARBA00022448"/>
    </source>
</evidence>
<keyword evidence="4 5" id="KW-0732">Signal</keyword>
<dbReference type="Pfam" id="PF01497">
    <property type="entry name" value="Peripla_BP_2"/>
    <property type="match status" value="1"/>
</dbReference>
<dbReference type="RefSeq" id="WP_162140080.1">
    <property type="nucleotide sequence ID" value="NZ_LR215048.1"/>
</dbReference>
<evidence type="ECO:0000256" key="1">
    <source>
        <dbReference type="ARBA" id="ARBA00004196"/>
    </source>
</evidence>
<dbReference type="AlphaFoldDB" id="A0A449BFC2"/>
<dbReference type="KEGG" id="aaxa:NCTC10138_01400"/>
<dbReference type="InterPro" id="IPR002491">
    <property type="entry name" value="ABC_transptr_periplasmic_BD"/>
</dbReference>
<keyword evidence="3" id="KW-0813">Transport</keyword>
<dbReference type="SUPFAM" id="SSF53807">
    <property type="entry name" value="Helical backbone' metal receptor"/>
    <property type="match status" value="1"/>
</dbReference>
<reference evidence="7 8" key="1">
    <citation type="submission" date="2019-01" db="EMBL/GenBank/DDBJ databases">
        <authorList>
            <consortium name="Pathogen Informatics"/>
        </authorList>
    </citation>
    <scope>NUCLEOTIDE SEQUENCE [LARGE SCALE GENOMIC DNA]</scope>
    <source>
        <strain evidence="7 8">NCTC10138</strain>
    </source>
</reference>
<dbReference type="PANTHER" id="PTHR30532">
    <property type="entry name" value="IRON III DICITRATE-BINDING PERIPLASMIC PROTEIN"/>
    <property type="match status" value="1"/>
</dbReference>
<dbReference type="STRING" id="1278311.GCA_000428705_00092"/>
<dbReference type="GO" id="GO:0030288">
    <property type="term" value="C:outer membrane-bounded periplasmic space"/>
    <property type="evidence" value="ECO:0007669"/>
    <property type="project" value="TreeGrafter"/>
</dbReference>
<gene>
    <name evidence="7" type="primary">yclQ</name>
    <name evidence="7" type="ORF">NCTC10138_01400</name>
</gene>
<dbReference type="PROSITE" id="PS51257">
    <property type="entry name" value="PROKAR_LIPOPROTEIN"/>
    <property type="match status" value="1"/>
</dbReference>
<evidence type="ECO:0000256" key="5">
    <source>
        <dbReference type="SAM" id="SignalP"/>
    </source>
</evidence>
<comment type="similarity">
    <text evidence="2">Belongs to the bacterial solute-binding protein 8 family.</text>
</comment>
<sequence length="336" mass="36915">MKKILSLFAVMLLAVTLVACTSDKRTGEQVEIEQVISVTTGKDEKGEPILKKEKVTQKMFVNPTRVVTFSYGVADMLYEVNLFDAGIKEFAVAKGSSLPSIIKQFESDIYPNAGTLFEENKDVLDLINPELIILDGRTSKLYSQLKDEYPNADILDASNTTYSLAKQQEVVTILGKLFPRVKTTLDAKMDAINHSFDGIAEIAKNHKALFLMSSGKDLSVSGKNGRYGVLHNEFGFMEADADGKVGEAHGNAISLEYLKALDDKGDLEVIFVMDRAAATGSESGLQTLLNEPQFQALTAVKEENVFTLNADAWYLVTGGFVSTELMVKDVLKFINK</sequence>